<reference evidence="1" key="1">
    <citation type="submission" date="2021-05" db="EMBL/GenBank/DDBJ databases">
        <authorList>
            <person name="Pan Q."/>
            <person name="Jouanno E."/>
            <person name="Zahm M."/>
            <person name="Klopp C."/>
            <person name="Cabau C."/>
            <person name="Louis A."/>
            <person name="Berthelot C."/>
            <person name="Parey E."/>
            <person name="Roest Crollius H."/>
            <person name="Montfort J."/>
            <person name="Robinson-Rechavi M."/>
            <person name="Bouchez O."/>
            <person name="Lampietro C."/>
            <person name="Lopez Roques C."/>
            <person name="Donnadieu C."/>
            <person name="Postlethwait J."/>
            <person name="Bobe J."/>
            <person name="Dillon D."/>
            <person name="Chandos A."/>
            <person name="von Hippel F."/>
            <person name="Guiguen Y."/>
        </authorList>
    </citation>
    <scope>NUCLEOTIDE SEQUENCE</scope>
    <source>
        <strain evidence="1">YG-Jan2019</strain>
    </source>
</reference>
<dbReference type="EMBL" id="CM055749">
    <property type="protein sequence ID" value="KAJ7994887.1"/>
    <property type="molecule type" value="Genomic_DNA"/>
</dbReference>
<gene>
    <name evidence="1" type="ORF">DPEC_G00254120</name>
</gene>
<evidence type="ECO:0000313" key="2">
    <source>
        <dbReference type="Proteomes" id="UP001157502"/>
    </source>
</evidence>
<protein>
    <submittedName>
        <fullName evidence="1">Uncharacterized protein</fullName>
    </submittedName>
</protein>
<keyword evidence="2" id="KW-1185">Reference proteome</keyword>
<accession>A0ACC2FU96</accession>
<evidence type="ECO:0000313" key="1">
    <source>
        <dbReference type="EMBL" id="KAJ7994887.1"/>
    </source>
</evidence>
<proteinExistence type="predicted"/>
<comment type="caution">
    <text evidence="1">The sequence shown here is derived from an EMBL/GenBank/DDBJ whole genome shotgun (WGS) entry which is preliminary data.</text>
</comment>
<organism evidence="1 2">
    <name type="scientific">Dallia pectoralis</name>
    <name type="common">Alaska blackfish</name>
    <dbReference type="NCBI Taxonomy" id="75939"/>
    <lineage>
        <taxon>Eukaryota</taxon>
        <taxon>Metazoa</taxon>
        <taxon>Chordata</taxon>
        <taxon>Craniata</taxon>
        <taxon>Vertebrata</taxon>
        <taxon>Euteleostomi</taxon>
        <taxon>Actinopterygii</taxon>
        <taxon>Neopterygii</taxon>
        <taxon>Teleostei</taxon>
        <taxon>Protacanthopterygii</taxon>
        <taxon>Esociformes</taxon>
        <taxon>Umbridae</taxon>
        <taxon>Dallia</taxon>
    </lineage>
</organism>
<name>A0ACC2FU96_DALPE</name>
<dbReference type="Proteomes" id="UP001157502">
    <property type="component" value="Chromosome 22"/>
</dbReference>
<sequence>MASIAWHVVFTHESWQRRCLPPEARRMRAAYYAGGPEPSFIFSPGPRLVDQPSALLDAAQGLSITHFPQAHQLTPALQVMGGLQK</sequence>